<sequence>WHHDPDQRTNLGELLVRIEELCEKYVERGALPKIYPDKNLDLDGSKSE</sequence>
<accession>A0ACA9SAZ2</accession>
<reference evidence="1" key="1">
    <citation type="submission" date="2021-06" db="EMBL/GenBank/DDBJ databases">
        <authorList>
            <person name="Kallberg Y."/>
            <person name="Tangrot J."/>
            <person name="Rosling A."/>
        </authorList>
    </citation>
    <scope>NUCLEOTIDE SEQUENCE</scope>
    <source>
        <strain evidence="1">MA461A</strain>
    </source>
</reference>
<comment type="caution">
    <text evidence="1">The sequence shown here is derived from an EMBL/GenBank/DDBJ whole genome shotgun (WGS) entry which is preliminary data.</text>
</comment>
<organism evidence="1 2">
    <name type="scientific">Racocetra persica</name>
    <dbReference type="NCBI Taxonomy" id="160502"/>
    <lineage>
        <taxon>Eukaryota</taxon>
        <taxon>Fungi</taxon>
        <taxon>Fungi incertae sedis</taxon>
        <taxon>Mucoromycota</taxon>
        <taxon>Glomeromycotina</taxon>
        <taxon>Glomeromycetes</taxon>
        <taxon>Diversisporales</taxon>
        <taxon>Gigasporaceae</taxon>
        <taxon>Racocetra</taxon>
    </lineage>
</organism>
<evidence type="ECO:0000313" key="2">
    <source>
        <dbReference type="Proteomes" id="UP000789920"/>
    </source>
</evidence>
<dbReference type="EMBL" id="CAJVQC010107923">
    <property type="protein sequence ID" value="CAG8833987.1"/>
    <property type="molecule type" value="Genomic_DNA"/>
</dbReference>
<protein>
    <submittedName>
        <fullName evidence="1">34220_t:CDS:1</fullName>
    </submittedName>
</protein>
<dbReference type="Proteomes" id="UP000789920">
    <property type="component" value="Unassembled WGS sequence"/>
</dbReference>
<evidence type="ECO:0000313" key="1">
    <source>
        <dbReference type="EMBL" id="CAG8833987.1"/>
    </source>
</evidence>
<name>A0ACA9SAZ2_9GLOM</name>
<keyword evidence="2" id="KW-1185">Reference proteome</keyword>
<feature type="non-terminal residue" evidence="1">
    <location>
        <position position="48"/>
    </location>
</feature>
<gene>
    <name evidence="1" type="ORF">RPERSI_LOCUS29032</name>
</gene>
<feature type="non-terminal residue" evidence="1">
    <location>
        <position position="1"/>
    </location>
</feature>
<proteinExistence type="predicted"/>